<organism evidence="2">
    <name type="scientific">termite gut metagenome</name>
    <dbReference type="NCBI Taxonomy" id="433724"/>
    <lineage>
        <taxon>unclassified sequences</taxon>
        <taxon>metagenomes</taxon>
        <taxon>organismal metagenomes</taxon>
    </lineage>
</organism>
<dbReference type="PROSITE" id="PS51723">
    <property type="entry name" value="PEPTIDASE_M60"/>
    <property type="match status" value="1"/>
</dbReference>
<evidence type="ECO:0000313" key="2">
    <source>
        <dbReference type="EMBL" id="CCO21430.1"/>
    </source>
</evidence>
<dbReference type="InterPro" id="IPR031161">
    <property type="entry name" value="Peptidase_M60_dom"/>
</dbReference>
<dbReference type="PROSITE" id="PS51257">
    <property type="entry name" value="PROKAR_LIPOPROTEIN"/>
    <property type="match status" value="1"/>
</dbReference>
<dbReference type="EMBL" id="HF548302">
    <property type="protein sequence ID" value="CCO21430.1"/>
    <property type="molecule type" value="Genomic_DNA"/>
</dbReference>
<dbReference type="Gene3D" id="2.60.40.10">
    <property type="entry name" value="Immunoglobulins"/>
    <property type="match status" value="1"/>
</dbReference>
<evidence type="ECO:0000259" key="1">
    <source>
        <dbReference type="PROSITE" id="PS51723"/>
    </source>
</evidence>
<dbReference type="Gene3D" id="2.60.120.260">
    <property type="entry name" value="Galactose-binding domain-like"/>
    <property type="match status" value="1"/>
</dbReference>
<dbReference type="InterPro" id="IPR042279">
    <property type="entry name" value="Pep_M60_3"/>
</dbReference>
<dbReference type="Pfam" id="PF13402">
    <property type="entry name" value="Peptidase_M60"/>
    <property type="match status" value="1"/>
</dbReference>
<gene>
    <name evidence="2" type="ORF">BN138_618</name>
</gene>
<dbReference type="Gene3D" id="3.40.390.80">
    <property type="entry name" value="Peptidase M60, enhancin-like domain 2"/>
    <property type="match status" value="1"/>
</dbReference>
<dbReference type="PANTHER" id="PTHR15730:SF5">
    <property type="entry name" value="SI:CH211-210B2.2-RELATED"/>
    <property type="match status" value="1"/>
</dbReference>
<dbReference type="InterPro" id="IPR051244">
    <property type="entry name" value="TCAF"/>
</dbReference>
<dbReference type="Gene3D" id="2.60.120.1250">
    <property type="entry name" value="Peptidase M60, enhancin-like domain 1"/>
    <property type="match status" value="1"/>
</dbReference>
<name>S0DFS6_9ZZZZ</name>
<dbReference type="Gene3D" id="1.10.390.30">
    <property type="entry name" value="Peptidase M60, enhancin-like domain 3"/>
    <property type="match status" value="1"/>
</dbReference>
<reference evidence="2" key="1">
    <citation type="submission" date="2012-10" db="EMBL/GenBank/DDBJ databases">
        <authorList>
            <person name="Sandrine L."/>
        </authorList>
    </citation>
    <scope>NUCLEOTIDE SEQUENCE</scope>
</reference>
<reference evidence="2" key="2">
    <citation type="journal article" date="2013" name="Biotechnol. Biofuels">
        <title>Mining for hemicellulases in the fungus-growing termite Pseudacanthotermes militaris using functional metagenomics.</title>
        <authorList>
            <person name="Bastien G."/>
            <person name="Arnal G."/>
            <person name="Bozonnet S."/>
            <person name="Laguerre S."/>
            <person name="Ferreira F."/>
            <person name="Faure R."/>
            <person name="Henrissat B."/>
            <person name="Lefevre F."/>
            <person name="Robe P."/>
            <person name="Bouchez O."/>
            <person name="Noirot C."/>
            <person name="Dumon C."/>
            <person name="O'Donohue M."/>
        </authorList>
    </citation>
    <scope>NUCLEOTIDE SEQUENCE</scope>
</reference>
<dbReference type="AlphaFoldDB" id="S0DFS6"/>
<dbReference type="InterPro" id="IPR013783">
    <property type="entry name" value="Ig-like_fold"/>
</dbReference>
<proteinExistence type="predicted"/>
<protein>
    <submittedName>
        <fullName evidence="2">Carbohydrate binding module family 32 protein</fullName>
    </submittedName>
</protein>
<dbReference type="CDD" id="cd14948">
    <property type="entry name" value="BACON"/>
    <property type="match status" value="1"/>
</dbReference>
<dbReference type="PANTHER" id="PTHR15730">
    <property type="entry name" value="EXPERIMENTAL AUTOIMMUNE PROSTATITIS ANTIGEN 2-RELATED"/>
    <property type="match status" value="1"/>
</dbReference>
<accession>S0DFS6</accession>
<dbReference type="SMART" id="SM01276">
    <property type="entry name" value="M60-like"/>
    <property type="match status" value="1"/>
</dbReference>
<dbReference type="InterPro" id="IPR024361">
    <property type="entry name" value="BACON"/>
</dbReference>
<dbReference type="SUPFAM" id="SSF49785">
    <property type="entry name" value="Galactose-binding domain-like"/>
    <property type="match status" value="1"/>
</dbReference>
<feature type="domain" description="Peptidase M60" evidence="1">
    <location>
        <begin position="333"/>
        <end position="620"/>
    </location>
</feature>
<sequence length="731" mass="80956">MKRILLLTLSLFFFASCDPDTPVSDQYYIEVTGKVDFNRLAANQKLDVTTNITSEISSKSTGAWCEALYANGILTVSVTANEASGSRTAIVSLEGEKIKKTVSVTQTGRSASSGDIKDDVKITVSGATASSAQNGEGIERSCDGNLSTIYHSDWNATVMPVTLTYSFASAGTMDYLVYNPRSDGGTNGNFKEFDLYVATASDPEPTLYGSYDFGGSSAAASISFSPALQNPTQIRFVVNSGMGDFASCAEMQFFRKTVDSFDYSTLFTDITCSELKSGVTRADIEGISNQFYKELALEILNGDYNSEFRVQNYKAWQHPSVMATINKTNTYSLRDNPTGIYVRTGDELIALAGEMPAGQSLALFVQDPDRMIQGSSYPISTGANKFKATNDGLIYVMYHTPTGTEPDVKINIVTGYVNGYFDSAKHTREEWTARLAAATFERFDLVGEYAHLTFETDKFRQYTPDGLALVEKFDDMVWLEQDFMGLFKYNKAFRNRMYFVVMSGSSWMHASSYYTGYDKDSQYILLSLSTFSGDPWGPAHEVGHVNQTRPGFKWRGTTEITNNVHSLYVQTRWGNTSRLIVDGVYPKAFSQILNTGTALNSHSDFFTRLVPFWQLKLYMHDALGNEDFYKDVYEAVRVNPDPATDGDCQMEFVKIACDAAKLDLTEFFEAWGFLTPISIEIDDYGKGTLTITQAMVDATKASIAAKGYPKPAHTVQDITDSNVDSFKPQAR</sequence>
<dbReference type="InterPro" id="IPR008979">
    <property type="entry name" value="Galactose-bd-like_sf"/>
</dbReference>